<dbReference type="AlphaFoldDB" id="A0A9W4E3T7"/>
<dbReference type="PANTHER" id="PTHR34310">
    <property type="entry name" value="DUF427 DOMAIN PROTEIN (AFU_ORTHOLOGUE AFUA_3G02220)"/>
    <property type="match status" value="1"/>
</dbReference>
<sequence>MEWGPVFHRGRLDGTARVLVIGQDPAAHEAVARRIPVTAFHTWRDAPGSAPSSGAYQHMLHPTFPDSAIASGADPVQSWTRLIDDWNAALTALDGAVTPDTPRPLVRYDPAVAATGKLPPADLGTIPEADLPAGLPSWLRLLSRPRPYDRSTTPAPCPYTSAIDPRPEEGVMTDPAQHPERPAPNYPGTLVPAGHVEPVPRRIRGFAGGRPVLDTRRARYVWEWPPYPQFSIPVADVTGGELVDEGHEEKRAPGTARRHALRVGEELRPGAAWVWADDASEGLAGTVRFEWAALDAWFEEDEQVFVHPRSPYARVDALRSSSHVRVGLDGLTLADAPSCVPVFETGLPTRYYLDRVYVDFTLLTPSDTVTACPYKGTTSGYWSVRTPHGTQRDLAWAYDFPTRQLAPIAGLVCFYNERVDLYVDGELLPRPERR</sequence>
<dbReference type="InterPro" id="IPR038694">
    <property type="entry name" value="DUF427_sf"/>
</dbReference>
<comment type="caution">
    <text evidence="3">The sequence shown here is derived from an EMBL/GenBank/DDBJ whole genome shotgun (WGS) entry which is preliminary data.</text>
</comment>
<dbReference type="EMBL" id="CAJSLV010000114">
    <property type="protein sequence ID" value="CAG6398917.1"/>
    <property type="molecule type" value="Genomic_DNA"/>
</dbReference>
<organism evidence="3 4">
    <name type="scientific">Actinacidiphila cocklensis</name>
    <dbReference type="NCBI Taxonomy" id="887465"/>
    <lineage>
        <taxon>Bacteria</taxon>
        <taxon>Bacillati</taxon>
        <taxon>Actinomycetota</taxon>
        <taxon>Actinomycetes</taxon>
        <taxon>Kitasatosporales</taxon>
        <taxon>Streptomycetaceae</taxon>
        <taxon>Actinacidiphila</taxon>
    </lineage>
</organism>
<dbReference type="InterPro" id="IPR007361">
    <property type="entry name" value="DUF427"/>
</dbReference>
<feature type="region of interest" description="Disordered" evidence="1">
    <location>
        <begin position="149"/>
        <end position="177"/>
    </location>
</feature>
<dbReference type="Pfam" id="PF04248">
    <property type="entry name" value="NTP_transf_9"/>
    <property type="match status" value="1"/>
</dbReference>
<protein>
    <recommendedName>
        <fullName evidence="2">DUF427 domain-containing protein</fullName>
    </recommendedName>
</protein>
<keyword evidence="4" id="KW-1185">Reference proteome</keyword>
<dbReference type="Proteomes" id="UP001152519">
    <property type="component" value="Unassembled WGS sequence"/>
</dbReference>
<reference evidence="3" key="1">
    <citation type="submission" date="2021-05" db="EMBL/GenBank/DDBJ databases">
        <authorList>
            <person name="Arsene-Ploetze F."/>
        </authorList>
    </citation>
    <scope>NUCLEOTIDE SEQUENCE</scope>
    <source>
        <strain evidence="3">DSM 42138</strain>
    </source>
</reference>
<evidence type="ECO:0000256" key="1">
    <source>
        <dbReference type="SAM" id="MobiDB-lite"/>
    </source>
</evidence>
<evidence type="ECO:0000259" key="2">
    <source>
        <dbReference type="Pfam" id="PF04248"/>
    </source>
</evidence>
<name>A0A9W4E3T7_9ACTN</name>
<dbReference type="Gene3D" id="2.170.150.40">
    <property type="entry name" value="Domain of unknown function (DUF427)"/>
    <property type="match status" value="2"/>
</dbReference>
<proteinExistence type="predicted"/>
<gene>
    <name evidence="3" type="ORF">SCOCK_80072</name>
</gene>
<dbReference type="PANTHER" id="PTHR34310:SF9">
    <property type="entry name" value="BLR5716 PROTEIN"/>
    <property type="match status" value="1"/>
</dbReference>
<evidence type="ECO:0000313" key="4">
    <source>
        <dbReference type="Proteomes" id="UP001152519"/>
    </source>
</evidence>
<accession>A0A9W4E3T7</accession>
<feature type="domain" description="DUF427" evidence="2">
    <location>
        <begin position="324"/>
        <end position="417"/>
    </location>
</feature>
<evidence type="ECO:0000313" key="3">
    <source>
        <dbReference type="EMBL" id="CAG6398917.1"/>
    </source>
</evidence>